<proteinExistence type="predicted"/>
<dbReference type="AlphaFoldDB" id="A0A812IRC8"/>
<evidence type="ECO:0000313" key="1">
    <source>
        <dbReference type="EMBL" id="CAE7170997.1"/>
    </source>
</evidence>
<comment type="caution">
    <text evidence="1">The sequence shown here is derived from an EMBL/GenBank/DDBJ whole genome shotgun (WGS) entry which is preliminary data.</text>
</comment>
<organism evidence="1 2">
    <name type="scientific">Symbiodinium pilosum</name>
    <name type="common">Dinoflagellate</name>
    <dbReference type="NCBI Taxonomy" id="2952"/>
    <lineage>
        <taxon>Eukaryota</taxon>
        <taxon>Sar</taxon>
        <taxon>Alveolata</taxon>
        <taxon>Dinophyceae</taxon>
        <taxon>Suessiales</taxon>
        <taxon>Symbiodiniaceae</taxon>
        <taxon>Symbiodinium</taxon>
    </lineage>
</organism>
<feature type="non-terminal residue" evidence="1">
    <location>
        <position position="1"/>
    </location>
</feature>
<evidence type="ECO:0000313" key="2">
    <source>
        <dbReference type="Proteomes" id="UP000649617"/>
    </source>
</evidence>
<sequence>VATRSVPAPFQVATMRAVELGEKVEQEVEVINVEDTKFSATACEEATTKLADPVVPGMSKANLVVNVETVPGKAQTPHADAKMQQSNQEVLEDLCGDGWSCSPIDVEKDLFEIKLPAVRYQLPMGVVSIPSPLFHAQVRNSNEVSDNYSERLVADIVLQNGDKMLCV</sequence>
<dbReference type="Proteomes" id="UP000649617">
    <property type="component" value="Unassembled WGS sequence"/>
</dbReference>
<feature type="non-terminal residue" evidence="1">
    <location>
        <position position="167"/>
    </location>
</feature>
<gene>
    <name evidence="1" type="ORF">SPIL2461_LOCUS725</name>
</gene>
<accession>A0A812IRC8</accession>
<reference evidence="1" key="1">
    <citation type="submission" date="2021-02" db="EMBL/GenBank/DDBJ databases">
        <authorList>
            <person name="Dougan E. K."/>
            <person name="Rhodes N."/>
            <person name="Thang M."/>
            <person name="Chan C."/>
        </authorList>
    </citation>
    <scope>NUCLEOTIDE SEQUENCE</scope>
</reference>
<dbReference type="OrthoDB" id="10457221at2759"/>
<name>A0A812IRC8_SYMPI</name>
<protein>
    <submittedName>
        <fullName evidence="1">Uncharacterized protein</fullName>
    </submittedName>
</protein>
<dbReference type="EMBL" id="CAJNIZ010000625">
    <property type="protein sequence ID" value="CAE7170997.1"/>
    <property type="molecule type" value="Genomic_DNA"/>
</dbReference>
<keyword evidence="2" id="KW-1185">Reference proteome</keyword>